<sequence length="335" mass="39074">MQKPLISILTPFKNTAAFLPECLASIKSQTYTHWELLIVDDGSTDDGYKLVREYAKQDSRIKLYKNSGSGIIEALRMGFSKSSGCYITRMDSDDIMSSNKLEVLLKNLQTYGKKHVATGLVSYFSKEGISDGYNSYERWLNQLTQTGSNYSEIYKECVIPSPCWMIHKDDLVACDAFNPNDYPEDYDLTFRFYKYQYKVIPCNQLLHYWRDYSTRTSRTHEHYAQNYFLEIKLNYFLELDYNPTRPLVLWGAGFKGKSIAKLLIDKGVDFIWICNNPKKIGKHIYNQELFGFTYLNSIQDAQSIVTVANKQSQKAIRAFFKTHDKMEMEDYFFFC</sequence>
<organism evidence="2 3">
    <name type="scientific">Xanthomarina gelatinilytica</name>
    <dbReference type="NCBI Taxonomy" id="1137281"/>
    <lineage>
        <taxon>Bacteria</taxon>
        <taxon>Pseudomonadati</taxon>
        <taxon>Bacteroidota</taxon>
        <taxon>Flavobacteriia</taxon>
        <taxon>Flavobacteriales</taxon>
        <taxon>Flavobacteriaceae</taxon>
        <taxon>Xanthomarina</taxon>
    </lineage>
</organism>
<dbReference type="AlphaFoldDB" id="A0A3D6BQE4"/>
<dbReference type="InterPro" id="IPR001173">
    <property type="entry name" value="Glyco_trans_2-like"/>
</dbReference>
<dbReference type="CDD" id="cd00761">
    <property type="entry name" value="Glyco_tranf_GTA_type"/>
    <property type="match status" value="1"/>
</dbReference>
<dbReference type="PANTHER" id="PTHR22916:SF3">
    <property type="entry name" value="UDP-GLCNAC:BETAGAL BETA-1,3-N-ACETYLGLUCOSAMINYLTRANSFERASE-LIKE PROTEIN 1"/>
    <property type="match status" value="1"/>
</dbReference>
<keyword evidence="2" id="KW-0808">Transferase</keyword>
<reference evidence="2 3" key="1">
    <citation type="journal article" date="2018" name="Nat. Biotechnol.">
        <title>A standardized bacterial taxonomy based on genome phylogeny substantially revises the tree of life.</title>
        <authorList>
            <person name="Parks D.H."/>
            <person name="Chuvochina M."/>
            <person name="Waite D.W."/>
            <person name="Rinke C."/>
            <person name="Skarshewski A."/>
            <person name="Chaumeil P.A."/>
            <person name="Hugenholtz P."/>
        </authorList>
    </citation>
    <scope>NUCLEOTIDE SEQUENCE [LARGE SCALE GENOMIC DNA]</scope>
    <source>
        <strain evidence="2">UBA10227</strain>
    </source>
</reference>
<accession>A0A3D6BQE4</accession>
<dbReference type="InterPro" id="IPR029044">
    <property type="entry name" value="Nucleotide-diphossugar_trans"/>
</dbReference>
<feature type="domain" description="Glycosyltransferase 2-like" evidence="1">
    <location>
        <begin position="7"/>
        <end position="170"/>
    </location>
</feature>
<dbReference type="EMBL" id="DPRK01000124">
    <property type="protein sequence ID" value="HCY81486.1"/>
    <property type="molecule type" value="Genomic_DNA"/>
</dbReference>
<dbReference type="Pfam" id="PF00535">
    <property type="entry name" value="Glycos_transf_2"/>
    <property type="match status" value="1"/>
</dbReference>
<dbReference type="Proteomes" id="UP000263268">
    <property type="component" value="Unassembled WGS sequence"/>
</dbReference>
<gene>
    <name evidence="2" type="ORF">DHV22_07760</name>
</gene>
<dbReference type="GO" id="GO:0016758">
    <property type="term" value="F:hexosyltransferase activity"/>
    <property type="evidence" value="ECO:0007669"/>
    <property type="project" value="UniProtKB-ARBA"/>
</dbReference>
<dbReference type="PANTHER" id="PTHR22916">
    <property type="entry name" value="GLYCOSYLTRANSFERASE"/>
    <property type="match status" value="1"/>
</dbReference>
<comment type="caution">
    <text evidence="2">The sequence shown here is derived from an EMBL/GenBank/DDBJ whole genome shotgun (WGS) entry which is preliminary data.</text>
</comment>
<proteinExistence type="predicted"/>
<dbReference type="Gene3D" id="3.90.550.10">
    <property type="entry name" value="Spore Coat Polysaccharide Biosynthesis Protein SpsA, Chain A"/>
    <property type="match status" value="1"/>
</dbReference>
<name>A0A3D6BQE4_9FLAO</name>
<evidence type="ECO:0000313" key="2">
    <source>
        <dbReference type="EMBL" id="HCY81486.1"/>
    </source>
</evidence>
<dbReference type="SUPFAM" id="SSF53448">
    <property type="entry name" value="Nucleotide-diphospho-sugar transferases"/>
    <property type="match status" value="1"/>
</dbReference>
<evidence type="ECO:0000313" key="3">
    <source>
        <dbReference type="Proteomes" id="UP000263268"/>
    </source>
</evidence>
<evidence type="ECO:0000259" key="1">
    <source>
        <dbReference type="Pfam" id="PF00535"/>
    </source>
</evidence>
<protein>
    <submittedName>
        <fullName evidence="2">Glycosyl transferase family 2</fullName>
    </submittedName>
</protein>